<proteinExistence type="inferred from homology"/>
<dbReference type="PANTHER" id="PTHR33604">
    <property type="entry name" value="OSJNBA0004B13.7 PROTEIN"/>
    <property type="match status" value="1"/>
</dbReference>
<dbReference type="InterPro" id="IPR005069">
    <property type="entry name" value="Nucl-diP-sugar_transferase"/>
</dbReference>
<dbReference type="Gene3D" id="3.90.550.10">
    <property type="entry name" value="Spore Coat Polysaccharide Biosynthesis Protein SpsA, Chain A"/>
    <property type="match status" value="1"/>
</dbReference>
<dbReference type="PANTHER" id="PTHR33604:SF3">
    <property type="entry name" value="OSJNBA0004B13.7 PROTEIN"/>
    <property type="match status" value="1"/>
</dbReference>
<keyword evidence="2" id="KW-0735">Signal-anchor</keyword>
<keyword evidence="2" id="KW-0333">Golgi apparatus</keyword>
<keyword evidence="2" id="KW-0812">Transmembrane</keyword>
<keyword evidence="2" id="KW-1133">Transmembrane helix</keyword>
<sequence>MGARGWFIGVAAALLLFVMTGYHMVICRFPGTHKLEADNISRLLVPSSLSSSSSAAKPQKFGMVIKVLAFNRLESLIRCLTSLANADYGGDTVKLHILVDHFRFESSELDPSTEEEEEDDSTPEEGGAHEILMYVDGFKWQHGPKEVHYRSKKLGLQGQWIEAWWPSNDDEFAFIVEDDVELSRLFYRYLRGVVSTYYYKPQNYDPSIYGVSLQCPQLVPSKGGLPLVVNATGNLFLYQMVGTWGQLLFPRPWKEFRIWYDKCKSKDMRPFLGGMVTNTWNNTQLGEQMWTPWFVKFIHLRGYFNLYTKLQSDQALSILHRDHGGDGGGGGHVNASIKSAAAEPNLKLISVDEAINISLWEMEPLKLIKWYDFCFREVKVGRIANTVAELSGILRLVEVNKTVLMVNAVHVQGWVVQNWLCQMQSLGLRNFVLLGDDRPFVRDLARRGHAVVILSAALSTELLGQEISGIDIMREDDLRQDLITMQVVDAVLHLGYRVWLTRADAMWVHNLLSLFGNKMEQLKVDVAGIELTRDHHRFHRSLLYISNSNATVHLWGKLVKDFLEAAKSDAPDPDLGQLPIMQGESALWWKFLLMSLKSEADFGYRDLSTMLVQPDLMIIGLDDLPPNRRVAMNTSVTNTHIVLLDGVARRKPSDVIQRLNAAGLWFIDKELSCKHIHCQP</sequence>
<feature type="transmembrane region" description="Helical" evidence="2">
    <location>
        <begin position="6"/>
        <end position="25"/>
    </location>
</feature>
<dbReference type="Proteomes" id="UP001497512">
    <property type="component" value="Chromosome 8"/>
</dbReference>
<dbReference type="SUPFAM" id="SSF53448">
    <property type="entry name" value="Nucleotide-diphospho-sugar transferases"/>
    <property type="match status" value="1"/>
</dbReference>
<feature type="domain" description="Nucleotide-diphospho-sugar transferase" evidence="3">
    <location>
        <begin position="486"/>
        <end position="561"/>
    </location>
</feature>
<comment type="subcellular location">
    <subcellularLocation>
        <location evidence="2">Golgi apparatus membrane</location>
        <topology evidence="2">Single-pass type II membrane protein</topology>
    </subcellularLocation>
</comment>
<dbReference type="InterPro" id="IPR029044">
    <property type="entry name" value="Nucleotide-diphossugar_trans"/>
</dbReference>
<evidence type="ECO:0000313" key="5">
    <source>
        <dbReference type="Proteomes" id="UP001497512"/>
    </source>
</evidence>
<comment type="similarity">
    <text evidence="1 2">Belongs to the glycosyltransferase 77 family.</text>
</comment>
<dbReference type="Pfam" id="PF03407">
    <property type="entry name" value="Nucleotid_trans"/>
    <property type="match status" value="1"/>
</dbReference>
<evidence type="ECO:0000313" key="4">
    <source>
        <dbReference type="EMBL" id="CAK9234860.1"/>
    </source>
</evidence>
<dbReference type="EC" id="2.4.2.-" evidence="2"/>
<keyword evidence="2" id="KW-0808">Transferase</keyword>
<evidence type="ECO:0000256" key="1">
    <source>
        <dbReference type="ARBA" id="ARBA00007033"/>
    </source>
</evidence>
<protein>
    <recommendedName>
        <fullName evidence="2">Glycosyltransferase</fullName>
        <ecNumber evidence="2">2.4.2.-</ecNumber>
    </recommendedName>
</protein>
<accession>A0ABP0V1Q2</accession>
<gene>
    <name evidence="4" type="ORF">CSSPTR1EN2_LOCUS22428</name>
</gene>
<dbReference type="EMBL" id="OZ019900">
    <property type="protein sequence ID" value="CAK9234860.1"/>
    <property type="molecule type" value="Genomic_DNA"/>
</dbReference>
<evidence type="ECO:0000256" key="2">
    <source>
        <dbReference type="RuleBase" id="RU363055"/>
    </source>
</evidence>
<name>A0ABP0V1Q2_9BRYO</name>
<keyword evidence="2" id="KW-0328">Glycosyltransferase</keyword>
<organism evidence="4 5">
    <name type="scientific">Sphagnum troendelagicum</name>
    <dbReference type="NCBI Taxonomy" id="128251"/>
    <lineage>
        <taxon>Eukaryota</taxon>
        <taxon>Viridiplantae</taxon>
        <taxon>Streptophyta</taxon>
        <taxon>Embryophyta</taxon>
        <taxon>Bryophyta</taxon>
        <taxon>Sphagnophytina</taxon>
        <taxon>Sphagnopsida</taxon>
        <taxon>Sphagnales</taxon>
        <taxon>Sphagnaceae</taxon>
        <taxon>Sphagnum</taxon>
    </lineage>
</organism>
<keyword evidence="2" id="KW-0961">Cell wall biogenesis/degradation</keyword>
<keyword evidence="2" id="KW-0472">Membrane</keyword>
<evidence type="ECO:0000259" key="3">
    <source>
        <dbReference type="Pfam" id="PF03407"/>
    </source>
</evidence>
<keyword evidence="5" id="KW-1185">Reference proteome</keyword>
<reference evidence="4" key="1">
    <citation type="submission" date="2024-02" db="EMBL/GenBank/DDBJ databases">
        <authorList>
            <consortium name="ELIXIR-Norway"/>
            <consortium name="Elixir Norway"/>
        </authorList>
    </citation>
    <scope>NUCLEOTIDE SEQUENCE</scope>
</reference>